<comment type="caution">
    <text evidence="2">The sequence shown here is derived from an EMBL/GenBank/DDBJ whole genome shotgun (WGS) entry which is preliminary data.</text>
</comment>
<feature type="compositionally biased region" description="Basic and acidic residues" evidence="1">
    <location>
        <begin position="74"/>
        <end position="88"/>
    </location>
</feature>
<evidence type="ECO:0000313" key="3">
    <source>
        <dbReference type="Proteomes" id="UP000031668"/>
    </source>
</evidence>
<dbReference type="EMBL" id="JWZT01001317">
    <property type="protein sequence ID" value="KII72230.1"/>
    <property type="molecule type" value="Genomic_DNA"/>
</dbReference>
<feature type="compositionally biased region" description="Basic and acidic residues" evidence="1">
    <location>
        <begin position="125"/>
        <end position="141"/>
    </location>
</feature>
<keyword evidence="3" id="KW-1185">Reference proteome</keyword>
<proteinExistence type="predicted"/>
<dbReference type="AlphaFoldDB" id="A0A0C2N7D1"/>
<feature type="region of interest" description="Disordered" evidence="1">
    <location>
        <begin position="74"/>
        <end position="150"/>
    </location>
</feature>
<name>A0A0C2N7D1_THEKT</name>
<sequence length="175" mass="20413">MLGRNLRCAFDNISPNIGSNIDHSTIKMKMTHDKHLRHREFQEDEPVWIKNELHKGYRQGVITKRTADLSYEVRTDKGSIKKHADQLKSNKTQIHSNENESPESTYSEVEADEVETQRNEQTPEDIIRDVEETPDVSEPRKSLRLKAKPKVSYKKYFMQDHRNHISRQEDGGGDI</sequence>
<dbReference type="OrthoDB" id="5985335at2759"/>
<evidence type="ECO:0000313" key="2">
    <source>
        <dbReference type="EMBL" id="KII72230.1"/>
    </source>
</evidence>
<organism evidence="2 3">
    <name type="scientific">Thelohanellus kitauei</name>
    <name type="common">Myxosporean</name>
    <dbReference type="NCBI Taxonomy" id="669202"/>
    <lineage>
        <taxon>Eukaryota</taxon>
        <taxon>Metazoa</taxon>
        <taxon>Cnidaria</taxon>
        <taxon>Myxozoa</taxon>
        <taxon>Myxosporea</taxon>
        <taxon>Bivalvulida</taxon>
        <taxon>Platysporina</taxon>
        <taxon>Myxobolidae</taxon>
        <taxon>Thelohanellus</taxon>
    </lineage>
</organism>
<gene>
    <name evidence="2" type="ORF">RF11_08651</name>
</gene>
<dbReference type="Proteomes" id="UP000031668">
    <property type="component" value="Unassembled WGS sequence"/>
</dbReference>
<accession>A0A0C2N7D1</accession>
<evidence type="ECO:0000256" key="1">
    <source>
        <dbReference type="SAM" id="MobiDB-lite"/>
    </source>
</evidence>
<protein>
    <submittedName>
        <fullName evidence="2">Uncharacterized protein</fullName>
    </submittedName>
</protein>
<reference evidence="2 3" key="1">
    <citation type="journal article" date="2014" name="Genome Biol. Evol.">
        <title>The genome of the myxosporean Thelohanellus kitauei shows adaptations to nutrient acquisition within its fish host.</title>
        <authorList>
            <person name="Yang Y."/>
            <person name="Xiong J."/>
            <person name="Zhou Z."/>
            <person name="Huo F."/>
            <person name="Miao W."/>
            <person name="Ran C."/>
            <person name="Liu Y."/>
            <person name="Zhang J."/>
            <person name="Feng J."/>
            <person name="Wang M."/>
            <person name="Wang M."/>
            <person name="Wang L."/>
            <person name="Yao B."/>
        </authorList>
    </citation>
    <scope>NUCLEOTIDE SEQUENCE [LARGE SCALE GENOMIC DNA]</scope>
    <source>
        <strain evidence="2">Wuqing</strain>
    </source>
</reference>